<name>A0ABM7RAI8_9BACT</name>
<evidence type="ECO:0000256" key="8">
    <source>
        <dbReference type="ARBA" id="ARBA00022777"/>
    </source>
</evidence>
<dbReference type="InterPro" id="IPR036097">
    <property type="entry name" value="HisK_dim/P_sf"/>
</dbReference>
<keyword evidence="11" id="KW-1133">Transmembrane helix</keyword>
<dbReference type="PROSITE" id="PS50885">
    <property type="entry name" value="HAMP"/>
    <property type="match status" value="1"/>
</dbReference>
<dbReference type="Gene3D" id="1.10.287.130">
    <property type="match status" value="1"/>
</dbReference>
<reference evidence="14 15" key="1">
    <citation type="submission" date="2021-06" db="EMBL/GenBank/DDBJ databases">
        <title>Complete genome of Haloferula helveola possessing various polysaccharide degrading enzymes.</title>
        <authorList>
            <person name="Takami H."/>
            <person name="Huang C."/>
            <person name="Hamasaki K."/>
        </authorList>
    </citation>
    <scope>NUCLEOTIDE SEQUENCE [LARGE SCALE GENOMIC DNA]</scope>
    <source>
        <strain evidence="14 15">CN-1</strain>
    </source>
</reference>
<dbReference type="InterPro" id="IPR036890">
    <property type="entry name" value="HATPase_C_sf"/>
</dbReference>
<evidence type="ECO:0000256" key="6">
    <source>
        <dbReference type="ARBA" id="ARBA00022679"/>
    </source>
</evidence>
<organism evidence="14 15">
    <name type="scientific">Haloferula helveola</name>
    <dbReference type="NCBI Taxonomy" id="490095"/>
    <lineage>
        <taxon>Bacteria</taxon>
        <taxon>Pseudomonadati</taxon>
        <taxon>Verrucomicrobiota</taxon>
        <taxon>Verrucomicrobiia</taxon>
        <taxon>Verrucomicrobiales</taxon>
        <taxon>Verrucomicrobiaceae</taxon>
        <taxon>Haloferula</taxon>
    </lineage>
</organism>
<dbReference type="InterPro" id="IPR004358">
    <property type="entry name" value="Sig_transdc_His_kin-like_C"/>
</dbReference>
<dbReference type="CDD" id="cd06225">
    <property type="entry name" value="HAMP"/>
    <property type="match status" value="1"/>
</dbReference>
<evidence type="ECO:0000256" key="1">
    <source>
        <dbReference type="ARBA" id="ARBA00000085"/>
    </source>
</evidence>
<dbReference type="Gene3D" id="1.10.8.500">
    <property type="entry name" value="HAMP domain in histidine kinase"/>
    <property type="match status" value="1"/>
</dbReference>
<keyword evidence="15" id="KW-1185">Reference proteome</keyword>
<keyword evidence="11" id="KW-0472">Membrane</keyword>
<dbReference type="InterPro" id="IPR050980">
    <property type="entry name" value="2C_sensor_his_kinase"/>
</dbReference>
<gene>
    <name evidence="14" type="ORF">HAHE_05310</name>
</gene>
<evidence type="ECO:0000256" key="9">
    <source>
        <dbReference type="ARBA" id="ARBA00022840"/>
    </source>
</evidence>
<dbReference type="CDD" id="cd00082">
    <property type="entry name" value="HisKA"/>
    <property type="match status" value="1"/>
</dbReference>
<evidence type="ECO:0000259" key="12">
    <source>
        <dbReference type="PROSITE" id="PS50109"/>
    </source>
</evidence>
<evidence type="ECO:0000256" key="11">
    <source>
        <dbReference type="SAM" id="Phobius"/>
    </source>
</evidence>
<evidence type="ECO:0000259" key="13">
    <source>
        <dbReference type="PROSITE" id="PS50885"/>
    </source>
</evidence>
<evidence type="ECO:0000256" key="4">
    <source>
        <dbReference type="ARBA" id="ARBA00022475"/>
    </source>
</evidence>
<dbReference type="Proteomes" id="UP001374893">
    <property type="component" value="Chromosome"/>
</dbReference>
<accession>A0ABM7RAI8</accession>
<evidence type="ECO:0000256" key="2">
    <source>
        <dbReference type="ARBA" id="ARBA00004651"/>
    </source>
</evidence>
<dbReference type="Pfam" id="PF02518">
    <property type="entry name" value="HATPase_c"/>
    <property type="match status" value="1"/>
</dbReference>
<dbReference type="SMART" id="SM00304">
    <property type="entry name" value="HAMP"/>
    <property type="match status" value="1"/>
</dbReference>
<dbReference type="SUPFAM" id="SSF158472">
    <property type="entry name" value="HAMP domain-like"/>
    <property type="match status" value="1"/>
</dbReference>
<dbReference type="PRINTS" id="PR00344">
    <property type="entry name" value="BCTRLSENSOR"/>
</dbReference>
<dbReference type="SMART" id="SM00387">
    <property type="entry name" value="HATPase_c"/>
    <property type="match status" value="1"/>
</dbReference>
<comment type="catalytic activity">
    <reaction evidence="1">
        <text>ATP + protein L-histidine = ADP + protein N-phospho-L-histidine.</text>
        <dbReference type="EC" id="2.7.13.3"/>
    </reaction>
</comment>
<dbReference type="Pfam" id="PF00512">
    <property type="entry name" value="HisKA"/>
    <property type="match status" value="1"/>
</dbReference>
<protein>
    <recommendedName>
        <fullName evidence="3">histidine kinase</fullName>
        <ecNumber evidence="3">2.7.13.3</ecNumber>
    </recommendedName>
</protein>
<comment type="subcellular location">
    <subcellularLocation>
        <location evidence="2">Cell membrane</location>
        <topology evidence="2">Multi-pass membrane protein</topology>
    </subcellularLocation>
</comment>
<keyword evidence="9" id="KW-0067">ATP-binding</keyword>
<dbReference type="EC" id="2.7.13.3" evidence="3"/>
<feature type="region of interest" description="Disordered" evidence="10">
    <location>
        <begin position="112"/>
        <end position="183"/>
    </location>
</feature>
<dbReference type="Gene3D" id="3.30.565.10">
    <property type="entry name" value="Histidine kinase-like ATPase, C-terminal domain"/>
    <property type="match status" value="1"/>
</dbReference>
<dbReference type="SUPFAM" id="SSF55874">
    <property type="entry name" value="ATPase domain of HSP90 chaperone/DNA topoisomerase II/histidine kinase"/>
    <property type="match status" value="1"/>
</dbReference>
<keyword evidence="4" id="KW-1003">Cell membrane</keyword>
<dbReference type="SMART" id="SM00388">
    <property type="entry name" value="HisKA"/>
    <property type="match status" value="1"/>
</dbReference>
<sequence length="522" mass="56167">MKRRVQFPLMAKMLMWLLLHLAVLAGAFAVFVGWQLQLGLDSLLSGASGDRLKALGSGIAAELRESPRTEWPGIVESHTESYGVQAVLLIGVPKPVVGEGIEIPPDIDERMRSFARGKPGGGGDGARPQGPGDRLGPPGSGADRPLPPRRGIGPDSAGPGPDSVRQGPDSTRQGPETQPLFLTRASSGDGYWAGIDLPLFRPGRDRPLHGMLLLRSDDPSAGGLFFDLRPWLLGGLAVLAVSLLLWAPFVLGITRYASRLSKVTDQIAQGHFESRVGRKRRDELGSVGESIERMSDRLDHLLRGQKRFLGDVAHELCSPLARIRTGLGILDHKLSADSEKERLASIEEDVEELSELVSEVLAFTRAETAPESVKYEAVKLREMVEMAMHRECPGHSVELALPEDLEVSADRRLLGRAIANIMRNANRHGGADCRIAVRARKRKSSNDVLLTIGDSGPGVAAEDAEKLFEPFFRPDTARTREAGGVGLGLAIVRSAVEACGGSIRAGRSDLGGLEVRIELAAV</sequence>
<dbReference type="InterPro" id="IPR005467">
    <property type="entry name" value="His_kinase_dom"/>
</dbReference>
<feature type="domain" description="Histidine kinase" evidence="12">
    <location>
        <begin position="311"/>
        <end position="522"/>
    </location>
</feature>
<evidence type="ECO:0000313" key="14">
    <source>
        <dbReference type="EMBL" id="BCX46623.1"/>
    </source>
</evidence>
<dbReference type="InterPro" id="IPR003660">
    <property type="entry name" value="HAMP_dom"/>
</dbReference>
<keyword evidence="6" id="KW-0808">Transferase</keyword>
<evidence type="ECO:0000256" key="5">
    <source>
        <dbReference type="ARBA" id="ARBA00022553"/>
    </source>
</evidence>
<proteinExistence type="predicted"/>
<keyword evidence="8 14" id="KW-0418">Kinase</keyword>
<dbReference type="PROSITE" id="PS50109">
    <property type="entry name" value="HIS_KIN"/>
    <property type="match status" value="1"/>
</dbReference>
<evidence type="ECO:0000256" key="3">
    <source>
        <dbReference type="ARBA" id="ARBA00012438"/>
    </source>
</evidence>
<feature type="transmembrane region" description="Helical" evidence="11">
    <location>
        <begin position="231"/>
        <end position="253"/>
    </location>
</feature>
<dbReference type="RefSeq" id="WP_338688382.1">
    <property type="nucleotide sequence ID" value="NZ_AP024702.1"/>
</dbReference>
<dbReference type="PANTHER" id="PTHR44936:SF10">
    <property type="entry name" value="SENSOR PROTEIN RSTB"/>
    <property type="match status" value="1"/>
</dbReference>
<keyword evidence="5" id="KW-0597">Phosphoprotein</keyword>
<dbReference type="GO" id="GO:0016301">
    <property type="term" value="F:kinase activity"/>
    <property type="evidence" value="ECO:0007669"/>
    <property type="project" value="UniProtKB-KW"/>
</dbReference>
<evidence type="ECO:0000313" key="15">
    <source>
        <dbReference type="Proteomes" id="UP001374893"/>
    </source>
</evidence>
<dbReference type="EMBL" id="AP024702">
    <property type="protein sequence ID" value="BCX46623.1"/>
    <property type="molecule type" value="Genomic_DNA"/>
</dbReference>
<evidence type="ECO:0000256" key="7">
    <source>
        <dbReference type="ARBA" id="ARBA00022741"/>
    </source>
</evidence>
<keyword evidence="7" id="KW-0547">Nucleotide-binding</keyword>
<keyword evidence="11" id="KW-0812">Transmembrane</keyword>
<dbReference type="Pfam" id="PF00672">
    <property type="entry name" value="HAMP"/>
    <property type="match status" value="1"/>
</dbReference>
<evidence type="ECO:0000256" key="10">
    <source>
        <dbReference type="SAM" id="MobiDB-lite"/>
    </source>
</evidence>
<dbReference type="InterPro" id="IPR003661">
    <property type="entry name" value="HisK_dim/P_dom"/>
</dbReference>
<feature type="domain" description="HAMP" evidence="13">
    <location>
        <begin position="251"/>
        <end position="303"/>
    </location>
</feature>
<dbReference type="InterPro" id="IPR003594">
    <property type="entry name" value="HATPase_dom"/>
</dbReference>
<dbReference type="PANTHER" id="PTHR44936">
    <property type="entry name" value="SENSOR PROTEIN CREC"/>
    <property type="match status" value="1"/>
</dbReference>
<dbReference type="SUPFAM" id="SSF47384">
    <property type="entry name" value="Homodimeric domain of signal transducing histidine kinase"/>
    <property type="match status" value="1"/>
</dbReference>